<keyword evidence="1" id="KW-0175">Coiled coil</keyword>
<evidence type="ECO:0000256" key="1">
    <source>
        <dbReference type="SAM" id="Coils"/>
    </source>
</evidence>
<accession>A0AAD5MAI9</accession>
<dbReference type="AlphaFoldDB" id="A0AAD5MAI9"/>
<comment type="caution">
    <text evidence="2">The sequence shown here is derived from an EMBL/GenBank/DDBJ whole genome shotgun (WGS) entry which is preliminary data.</text>
</comment>
<dbReference type="Proteomes" id="UP001209570">
    <property type="component" value="Unassembled WGS sequence"/>
</dbReference>
<sequence>MASKRQREDEHSTGKDTDDKVDVQTFFVRDCDAAAKQLVDHAKRRCDELRKEFAKSKEAILSEIIAQKENLPAEEEDEEEPPLAYDVIVQCSGGPYKGNSYILHIDLLRLEPDGRLLYTDLDSTNGSYINDDLVAPQEPVSLSLTEPIHLAVGGGELVLSIVKRQR</sequence>
<proteinExistence type="predicted"/>
<evidence type="ECO:0008006" key="4">
    <source>
        <dbReference type="Google" id="ProtNLM"/>
    </source>
</evidence>
<name>A0AAD5MAI9_PYTIN</name>
<dbReference type="SUPFAM" id="SSF49879">
    <property type="entry name" value="SMAD/FHA domain"/>
    <property type="match status" value="1"/>
</dbReference>
<evidence type="ECO:0000313" key="2">
    <source>
        <dbReference type="EMBL" id="KAJ0410451.1"/>
    </source>
</evidence>
<reference evidence="2" key="1">
    <citation type="submission" date="2021-12" db="EMBL/GenBank/DDBJ databases">
        <title>Prjna785345.</title>
        <authorList>
            <person name="Rujirawat T."/>
            <person name="Krajaejun T."/>
        </authorList>
    </citation>
    <scope>NUCLEOTIDE SEQUENCE</scope>
    <source>
        <strain evidence="2">Pi057C3</strain>
    </source>
</reference>
<keyword evidence="3" id="KW-1185">Reference proteome</keyword>
<evidence type="ECO:0000313" key="3">
    <source>
        <dbReference type="Proteomes" id="UP001209570"/>
    </source>
</evidence>
<gene>
    <name evidence="2" type="ORF">P43SY_002783</name>
</gene>
<protein>
    <recommendedName>
        <fullName evidence="4">FHA domain-containing protein</fullName>
    </recommendedName>
</protein>
<dbReference type="Gene3D" id="2.60.200.20">
    <property type="match status" value="1"/>
</dbReference>
<dbReference type="InterPro" id="IPR008984">
    <property type="entry name" value="SMAD_FHA_dom_sf"/>
</dbReference>
<dbReference type="EMBL" id="JAKCXM010000001">
    <property type="protein sequence ID" value="KAJ0410451.1"/>
    <property type="molecule type" value="Genomic_DNA"/>
</dbReference>
<feature type="coiled-coil region" evidence="1">
    <location>
        <begin position="32"/>
        <end position="59"/>
    </location>
</feature>
<organism evidence="2 3">
    <name type="scientific">Pythium insidiosum</name>
    <name type="common">Pythiosis disease agent</name>
    <dbReference type="NCBI Taxonomy" id="114742"/>
    <lineage>
        <taxon>Eukaryota</taxon>
        <taxon>Sar</taxon>
        <taxon>Stramenopiles</taxon>
        <taxon>Oomycota</taxon>
        <taxon>Peronosporomycetes</taxon>
        <taxon>Pythiales</taxon>
        <taxon>Pythiaceae</taxon>
        <taxon>Pythium</taxon>
    </lineage>
</organism>